<dbReference type="AlphaFoldDB" id="A0A392V9T1"/>
<dbReference type="EMBL" id="LXQA011085377">
    <property type="protein sequence ID" value="MCI84212.1"/>
    <property type="molecule type" value="Genomic_DNA"/>
</dbReference>
<organism evidence="2 3">
    <name type="scientific">Trifolium medium</name>
    <dbReference type="NCBI Taxonomy" id="97028"/>
    <lineage>
        <taxon>Eukaryota</taxon>
        <taxon>Viridiplantae</taxon>
        <taxon>Streptophyta</taxon>
        <taxon>Embryophyta</taxon>
        <taxon>Tracheophyta</taxon>
        <taxon>Spermatophyta</taxon>
        <taxon>Magnoliopsida</taxon>
        <taxon>eudicotyledons</taxon>
        <taxon>Gunneridae</taxon>
        <taxon>Pentapetalae</taxon>
        <taxon>rosids</taxon>
        <taxon>fabids</taxon>
        <taxon>Fabales</taxon>
        <taxon>Fabaceae</taxon>
        <taxon>Papilionoideae</taxon>
        <taxon>50 kb inversion clade</taxon>
        <taxon>NPAAA clade</taxon>
        <taxon>Hologalegina</taxon>
        <taxon>IRL clade</taxon>
        <taxon>Trifolieae</taxon>
        <taxon>Trifolium</taxon>
    </lineage>
</organism>
<protein>
    <submittedName>
        <fullName evidence="2">Uncharacterized protein</fullName>
    </submittedName>
</protein>
<name>A0A392V9T1_9FABA</name>
<evidence type="ECO:0000313" key="3">
    <source>
        <dbReference type="Proteomes" id="UP000265520"/>
    </source>
</evidence>
<feature type="region of interest" description="Disordered" evidence="1">
    <location>
        <begin position="46"/>
        <end position="72"/>
    </location>
</feature>
<feature type="compositionally biased region" description="Pro residues" evidence="1">
    <location>
        <begin position="50"/>
        <end position="66"/>
    </location>
</feature>
<evidence type="ECO:0000256" key="1">
    <source>
        <dbReference type="SAM" id="MobiDB-lite"/>
    </source>
</evidence>
<comment type="caution">
    <text evidence="2">The sequence shown here is derived from an EMBL/GenBank/DDBJ whole genome shotgun (WGS) entry which is preliminary data.</text>
</comment>
<evidence type="ECO:0000313" key="2">
    <source>
        <dbReference type="EMBL" id="MCI84212.1"/>
    </source>
</evidence>
<feature type="non-terminal residue" evidence="2">
    <location>
        <position position="1"/>
    </location>
</feature>
<feature type="non-terminal residue" evidence="2">
    <location>
        <position position="72"/>
    </location>
</feature>
<sequence length="72" mass="7505">SNGANSGGHGAPHQHAPPPHHPSYGASYGYPSSSYSNSYGYPAAHNVWMRPPPSSRPLPLLAPPPSAFVTNT</sequence>
<dbReference type="Proteomes" id="UP000265520">
    <property type="component" value="Unassembled WGS sequence"/>
</dbReference>
<proteinExistence type="predicted"/>
<keyword evidence="3" id="KW-1185">Reference proteome</keyword>
<accession>A0A392V9T1</accession>
<reference evidence="2 3" key="1">
    <citation type="journal article" date="2018" name="Front. Plant Sci.">
        <title>Red Clover (Trifolium pratense) and Zigzag Clover (T. medium) - A Picture of Genomic Similarities and Differences.</title>
        <authorList>
            <person name="Dluhosova J."/>
            <person name="Istvanek J."/>
            <person name="Nedelnik J."/>
            <person name="Repkova J."/>
        </authorList>
    </citation>
    <scope>NUCLEOTIDE SEQUENCE [LARGE SCALE GENOMIC DNA]</scope>
    <source>
        <strain evidence="3">cv. 10/8</strain>
        <tissue evidence="2">Leaf</tissue>
    </source>
</reference>
<feature type="region of interest" description="Disordered" evidence="1">
    <location>
        <begin position="1"/>
        <end position="27"/>
    </location>
</feature>
<feature type="compositionally biased region" description="Gly residues" evidence="1">
    <location>
        <begin position="1"/>
        <end position="10"/>
    </location>
</feature>